<keyword evidence="1" id="KW-0812">Transmembrane</keyword>
<feature type="transmembrane region" description="Helical" evidence="1">
    <location>
        <begin position="45"/>
        <end position="64"/>
    </location>
</feature>
<reference evidence="3 4" key="1">
    <citation type="submission" date="2018-12" db="EMBL/GenBank/DDBJ databases">
        <title>Genome analysis provides insights into bioremediation potentialities of Halogeometricum borinquense strain N11.</title>
        <authorList>
            <person name="Najjari A."/>
            <person name="Youssef N."/>
            <person name="Fhoula I."/>
            <person name="Ben Dhia O."/>
            <person name="Mahjoubi M."/>
            <person name="Ouzari H.I."/>
            <person name="Cherif A."/>
        </authorList>
    </citation>
    <scope>NUCLEOTIDE SEQUENCE [LARGE SCALE GENOMIC DNA]</scope>
    <source>
        <strain evidence="3 4">N11</strain>
    </source>
</reference>
<dbReference type="GeneID" id="9989571"/>
<dbReference type="AlphaFoldDB" id="A0A482T0E0"/>
<gene>
    <name evidence="3" type="ORF">ELS19_17600</name>
</gene>
<evidence type="ECO:0000313" key="3">
    <source>
        <dbReference type="EMBL" id="RYJ08366.1"/>
    </source>
</evidence>
<dbReference type="OMA" id="PQWAYYL"/>
<evidence type="ECO:0000256" key="1">
    <source>
        <dbReference type="SAM" id="Phobius"/>
    </source>
</evidence>
<organism evidence="3 4">
    <name type="scientific">Halogeometricum borinquense</name>
    <dbReference type="NCBI Taxonomy" id="60847"/>
    <lineage>
        <taxon>Archaea</taxon>
        <taxon>Methanobacteriati</taxon>
        <taxon>Methanobacteriota</taxon>
        <taxon>Stenosarchaea group</taxon>
        <taxon>Halobacteria</taxon>
        <taxon>Halobacteriales</taxon>
        <taxon>Haloferacaceae</taxon>
        <taxon>Halogeometricum</taxon>
    </lineage>
</organism>
<evidence type="ECO:0000259" key="2">
    <source>
        <dbReference type="Pfam" id="PF26436"/>
    </source>
</evidence>
<name>A0A482T0E0_9EURY</name>
<sequence>MSLAETIRNHVREHRSGMLTDLLFALVWVTGVSVLFDVLNGPQWAYYLCLGAGVVAYYGFFASLEAARERE</sequence>
<keyword evidence="1" id="KW-0472">Membrane</keyword>
<comment type="caution">
    <text evidence="3">The sequence shown here is derived from an EMBL/GenBank/DDBJ whole genome shotgun (WGS) entry which is preliminary data.</text>
</comment>
<feature type="domain" description="DUF8119" evidence="2">
    <location>
        <begin position="1"/>
        <end position="70"/>
    </location>
</feature>
<keyword evidence="1" id="KW-1133">Transmembrane helix</keyword>
<accession>A0A482T0E0</accession>
<evidence type="ECO:0000313" key="4">
    <source>
        <dbReference type="Proteomes" id="UP000294028"/>
    </source>
</evidence>
<feature type="transmembrane region" description="Helical" evidence="1">
    <location>
        <begin position="21"/>
        <end position="39"/>
    </location>
</feature>
<dbReference type="InterPro" id="IPR058432">
    <property type="entry name" value="DUF8119"/>
</dbReference>
<dbReference type="EMBL" id="RZHH01000003">
    <property type="protein sequence ID" value="RYJ08366.1"/>
    <property type="molecule type" value="Genomic_DNA"/>
</dbReference>
<dbReference type="Proteomes" id="UP000294028">
    <property type="component" value="Unassembled WGS sequence"/>
</dbReference>
<dbReference type="Pfam" id="PF26436">
    <property type="entry name" value="DUF8119"/>
    <property type="match status" value="1"/>
</dbReference>
<protein>
    <recommendedName>
        <fullName evidence="2">DUF8119 domain-containing protein</fullName>
    </recommendedName>
</protein>
<dbReference type="RefSeq" id="WP_006053321.1">
    <property type="nucleotide sequence ID" value="NZ_JAXCMF010000001.1"/>
</dbReference>
<proteinExistence type="predicted"/>